<dbReference type="GO" id="GO:0003677">
    <property type="term" value="F:DNA binding"/>
    <property type="evidence" value="ECO:0007669"/>
    <property type="project" value="UniProtKB-KW"/>
</dbReference>
<dbReference type="AlphaFoldDB" id="A0A219B453"/>
<reference evidence="8" key="1">
    <citation type="submission" date="2017-05" db="EMBL/GenBank/DDBJ databases">
        <authorList>
            <person name="Lin X."/>
        </authorList>
    </citation>
    <scope>NUCLEOTIDE SEQUENCE [LARGE SCALE GENOMIC DNA]</scope>
    <source>
        <strain evidence="8">JLT2012</strain>
    </source>
</reference>
<keyword evidence="4" id="KW-0804">Transcription</keyword>
<comment type="caution">
    <text evidence="7">The sequence shown here is derived from an EMBL/GenBank/DDBJ whole genome shotgun (WGS) entry which is preliminary data.</text>
</comment>
<feature type="region of interest" description="Disordered" evidence="5">
    <location>
        <begin position="68"/>
        <end position="106"/>
    </location>
</feature>
<evidence type="ECO:0000259" key="6">
    <source>
        <dbReference type="Pfam" id="PF13693"/>
    </source>
</evidence>
<dbReference type="InterPro" id="IPR010982">
    <property type="entry name" value="Lambda_DNA-bd_dom_sf"/>
</dbReference>
<dbReference type="SUPFAM" id="SSF47413">
    <property type="entry name" value="lambda repressor-like DNA-binding domains"/>
    <property type="match status" value="1"/>
</dbReference>
<keyword evidence="2" id="KW-0805">Transcription regulation</keyword>
<dbReference type="OrthoDB" id="531446at2"/>
<gene>
    <name evidence="7" type="ORF">B5C34_05275</name>
</gene>
<dbReference type="Proteomes" id="UP000198462">
    <property type="component" value="Unassembled WGS sequence"/>
</dbReference>
<keyword evidence="3" id="KW-0238">DNA-binding</keyword>
<comment type="similarity">
    <text evidence="1">Belongs to the ner transcriptional regulatory family.</text>
</comment>
<feature type="domain" description="Ner winged helix-turn-helix DNA-binding" evidence="6">
    <location>
        <begin position="13"/>
        <end position="79"/>
    </location>
</feature>
<organism evidence="7 8">
    <name type="scientific">Pacificimonas flava</name>
    <dbReference type="NCBI Taxonomy" id="1234595"/>
    <lineage>
        <taxon>Bacteria</taxon>
        <taxon>Pseudomonadati</taxon>
        <taxon>Pseudomonadota</taxon>
        <taxon>Alphaproteobacteria</taxon>
        <taxon>Sphingomonadales</taxon>
        <taxon>Sphingosinicellaceae</taxon>
        <taxon>Pacificimonas</taxon>
    </lineage>
</organism>
<evidence type="ECO:0000256" key="3">
    <source>
        <dbReference type="ARBA" id="ARBA00023125"/>
    </source>
</evidence>
<dbReference type="RefSeq" id="WP_088711712.1">
    <property type="nucleotide sequence ID" value="NZ_NFZT01000001.1"/>
</dbReference>
<evidence type="ECO:0000313" key="7">
    <source>
        <dbReference type="EMBL" id="OWV32923.1"/>
    </source>
</evidence>
<evidence type="ECO:0000256" key="1">
    <source>
        <dbReference type="ARBA" id="ARBA00006157"/>
    </source>
</evidence>
<evidence type="ECO:0000256" key="4">
    <source>
        <dbReference type="ARBA" id="ARBA00023163"/>
    </source>
</evidence>
<sequence length="106" mass="11926">MENAFSFPTGQSDPELIVAAIRQRRITLGDLSHRLGLPAGAVSAALRKPYAEAELKISQFLETPAATLWPERYNSDGTRKQPQPPENYRPRRRFRSYAPSSRTEVA</sequence>
<keyword evidence="8" id="KW-1185">Reference proteome</keyword>
<dbReference type="Gene3D" id="1.10.260.40">
    <property type="entry name" value="lambda repressor-like DNA-binding domains"/>
    <property type="match status" value="1"/>
</dbReference>
<evidence type="ECO:0000313" key="8">
    <source>
        <dbReference type="Proteomes" id="UP000198462"/>
    </source>
</evidence>
<dbReference type="InterPro" id="IPR038722">
    <property type="entry name" value="Ner_HTH_dom"/>
</dbReference>
<proteinExistence type="inferred from homology"/>
<dbReference type="Pfam" id="PF13693">
    <property type="entry name" value="HTH_35"/>
    <property type="match status" value="1"/>
</dbReference>
<evidence type="ECO:0000256" key="5">
    <source>
        <dbReference type="SAM" id="MobiDB-lite"/>
    </source>
</evidence>
<dbReference type="EMBL" id="NFZT01000001">
    <property type="protein sequence ID" value="OWV32923.1"/>
    <property type="molecule type" value="Genomic_DNA"/>
</dbReference>
<name>A0A219B453_9SPHN</name>
<protein>
    <recommendedName>
        <fullName evidence="6">Ner winged helix-turn-helix DNA-binding domain-containing protein</fullName>
    </recommendedName>
</protein>
<accession>A0A219B453</accession>
<evidence type="ECO:0000256" key="2">
    <source>
        <dbReference type="ARBA" id="ARBA00023015"/>
    </source>
</evidence>